<accession>A0A1S3IF59</accession>
<dbReference type="InParanoid" id="A0A1S3IF59"/>
<dbReference type="InterPro" id="IPR050281">
    <property type="entry name" value="Flavin_monoamine_oxidase"/>
</dbReference>
<dbReference type="GeneID" id="106163772"/>
<dbReference type="KEGG" id="lak:106163772"/>
<evidence type="ECO:0000313" key="3">
    <source>
        <dbReference type="RefSeq" id="XP_013396905.1"/>
    </source>
</evidence>
<dbReference type="SUPFAM" id="SSF51905">
    <property type="entry name" value="FAD/NAD(P)-binding domain"/>
    <property type="match status" value="1"/>
</dbReference>
<keyword evidence="2" id="KW-1185">Reference proteome</keyword>
<sequence length="382" mass="42708">MCEQAGIKLHPISPTCDLIDESGKQIDGSTDKRIDFHFNALLDIIAEWRKERDSHKDCSLLDKLTEMHQQFIEESQLTFTEEELNLLQFHMSNLEYACGCDLSKLSAINWDQNEAFPQFSGNHALVGEGYSTILNRLADGLEIKLNTKVKSVDYSGDKVVVSSENGQKWTADKVIITVPLSLLQKSVISFTPSLPEHKVKAFHKLGTGVTEKIALQFPERFWQNKAKKAGFFGHVPSDESQRGLFSMFYDLTPKDNPSSPFVLISQLSGKAVEVQSEKTDEEIVKCCVGVLGKLFPEKPIPEPEKWFVTRWHSMENIGMAYSYVPIGSGGDTYDIVAEDVDQKVFFGGEATQRQFPQTVTGAYLSGVREAAKIITLPDTVES</sequence>
<organism evidence="2 3">
    <name type="scientific">Lingula anatina</name>
    <name type="common">Brachiopod</name>
    <name type="synonym">Lingula unguis</name>
    <dbReference type="NCBI Taxonomy" id="7574"/>
    <lineage>
        <taxon>Eukaryota</taxon>
        <taxon>Metazoa</taxon>
        <taxon>Spiralia</taxon>
        <taxon>Lophotrochozoa</taxon>
        <taxon>Brachiopoda</taxon>
        <taxon>Linguliformea</taxon>
        <taxon>Lingulata</taxon>
        <taxon>Lingulida</taxon>
        <taxon>Linguloidea</taxon>
        <taxon>Lingulidae</taxon>
        <taxon>Lingula</taxon>
    </lineage>
</organism>
<dbReference type="InterPro" id="IPR036188">
    <property type="entry name" value="FAD/NAD-bd_sf"/>
</dbReference>
<dbReference type="Gene3D" id="3.90.660.10">
    <property type="match status" value="1"/>
</dbReference>
<gene>
    <name evidence="3" type="primary">LOC106163772</name>
</gene>
<evidence type="ECO:0000313" key="2">
    <source>
        <dbReference type="Proteomes" id="UP000085678"/>
    </source>
</evidence>
<name>A0A1S3IF59_LINAN</name>
<reference evidence="3" key="2">
    <citation type="submission" date="2025-08" db="UniProtKB">
        <authorList>
            <consortium name="RefSeq"/>
        </authorList>
    </citation>
    <scope>IDENTIFICATION</scope>
</reference>
<dbReference type="PANTHER" id="PTHR10742">
    <property type="entry name" value="FLAVIN MONOAMINE OXIDASE"/>
    <property type="match status" value="1"/>
</dbReference>
<dbReference type="GO" id="GO:0016491">
    <property type="term" value="F:oxidoreductase activity"/>
    <property type="evidence" value="ECO:0007669"/>
    <property type="project" value="InterPro"/>
</dbReference>
<proteinExistence type="predicted"/>
<evidence type="ECO:0000259" key="1">
    <source>
        <dbReference type="Pfam" id="PF01593"/>
    </source>
</evidence>
<dbReference type="PANTHER" id="PTHR10742:SF410">
    <property type="entry name" value="LYSINE-SPECIFIC HISTONE DEMETHYLASE 2"/>
    <property type="match status" value="1"/>
</dbReference>
<dbReference type="InterPro" id="IPR002937">
    <property type="entry name" value="Amino_oxidase"/>
</dbReference>
<dbReference type="Gene3D" id="3.50.50.60">
    <property type="entry name" value="FAD/NAD(P)-binding domain"/>
    <property type="match status" value="1"/>
</dbReference>
<dbReference type="SUPFAM" id="SSF54373">
    <property type="entry name" value="FAD-linked reductases, C-terminal domain"/>
    <property type="match status" value="1"/>
</dbReference>
<dbReference type="Pfam" id="PF01593">
    <property type="entry name" value="Amino_oxidase"/>
    <property type="match status" value="1"/>
</dbReference>
<dbReference type="OrthoDB" id="2219495at2759"/>
<dbReference type="STRING" id="7574.A0A1S3IF59"/>
<reference evidence="3" key="1">
    <citation type="journal article" date="2015" name="Nat. Commun.">
        <title>The Lingula genome provides insights into brachiopod evolution and the origin of phosphate biomineralization.</title>
        <authorList>
            <person name="Luo Y.J."/>
            <person name="Takeuchi T."/>
            <person name="Koyanagi R."/>
            <person name="Yamada L."/>
            <person name="Kanda M."/>
            <person name="Khalturina M."/>
            <person name="Fujie M."/>
            <person name="Yamasaki S.I."/>
            <person name="Endo K."/>
            <person name="Satoh N."/>
        </authorList>
    </citation>
    <scope>NUCLEOTIDE SEQUENCE</scope>
</reference>
<dbReference type="RefSeq" id="XP_013396905.1">
    <property type="nucleotide sequence ID" value="XM_013541451.1"/>
</dbReference>
<dbReference type="AlphaFoldDB" id="A0A1S3IF59"/>
<feature type="domain" description="Amine oxidase" evidence="1">
    <location>
        <begin position="4"/>
        <end position="374"/>
    </location>
</feature>
<protein>
    <submittedName>
        <fullName evidence="3">Lysine-specific histone demethylase 1B</fullName>
    </submittedName>
</protein>
<dbReference type="Proteomes" id="UP000085678">
    <property type="component" value="Unplaced"/>
</dbReference>